<dbReference type="EMBL" id="JACHBR010000001">
    <property type="protein sequence ID" value="MBB5628076.1"/>
    <property type="molecule type" value="Genomic_DNA"/>
</dbReference>
<dbReference type="GO" id="GO:0008237">
    <property type="term" value="F:metallopeptidase activity"/>
    <property type="evidence" value="ECO:0007669"/>
    <property type="project" value="InterPro"/>
</dbReference>
<organism evidence="3 4">
    <name type="scientific">Sphaerisporangium krabiense</name>
    <dbReference type="NCBI Taxonomy" id="763782"/>
    <lineage>
        <taxon>Bacteria</taxon>
        <taxon>Bacillati</taxon>
        <taxon>Actinomycetota</taxon>
        <taxon>Actinomycetes</taxon>
        <taxon>Streptosporangiales</taxon>
        <taxon>Streptosporangiaceae</taxon>
        <taxon>Sphaerisporangium</taxon>
    </lineage>
</organism>
<protein>
    <recommendedName>
        <fullName evidence="5">IgA peptidase M64</fullName>
    </recommendedName>
</protein>
<dbReference type="AlphaFoldDB" id="A0A7W8Z630"/>
<evidence type="ECO:0000256" key="1">
    <source>
        <dbReference type="SAM" id="MobiDB-lite"/>
    </source>
</evidence>
<dbReference type="InterPro" id="IPR019026">
    <property type="entry name" value="Peptidase_M64_IgA"/>
</dbReference>
<keyword evidence="2" id="KW-0732">Signal</keyword>
<dbReference type="RefSeq" id="WP_184612642.1">
    <property type="nucleotide sequence ID" value="NZ_BOOS01000015.1"/>
</dbReference>
<proteinExistence type="predicted"/>
<evidence type="ECO:0008006" key="5">
    <source>
        <dbReference type="Google" id="ProtNLM"/>
    </source>
</evidence>
<gene>
    <name evidence="3" type="ORF">BJ981_003775</name>
</gene>
<feature type="chain" id="PRO_5038467265" description="IgA peptidase M64" evidence="2">
    <location>
        <begin position="22"/>
        <end position="415"/>
    </location>
</feature>
<evidence type="ECO:0000313" key="3">
    <source>
        <dbReference type="EMBL" id="MBB5628076.1"/>
    </source>
</evidence>
<dbReference type="Proteomes" id="UP000588112">
    <property type="component" value="Unassembled WGS sequence"/>
</dbReference>
<feature type="signal peptide" evidence="2">
    <location>
        <begin position="1"/>
        <end position="21"/>
    </location>
</feature>
<feature type="region of interest" description="Disordered" evidence="1">
    <location>
        <begin position="44"/>
        <end position="69"/>
    </location>
</feature>
<reference evidence="3 4" key="1">
    <citation type="submission" date="2020-08" db="EMBL/GenBank/DDBJ databases">
        <title>Sequencing the genomes of 1000 actinobacteria strains.</title>
        <authorList>
            <person name="Klenk H.-P."/>
        </authorList>
    </citation>
    <scope>NUCLEOTIDE SEQUENCE [LARGE SCALE GENOMIC DNA]</scope>
    <source>
        <strain evidence="3 4">DSM 45790</strain>
    </source>
</reference>
<comment type="caution">
    <text evidence="3">The sequence shown here is derived from an EMBL/GenBank/DDBJ whole genome shotgun (WGS) entry which is preliminary data.</text>
</comment>
<evidence type="ECO:0000256" key="2">
    <source>
        <dbReference type="SAM" id="SignalP"/>
    </source>
</evidence>
<dbReference type="Gene3D" id="3.40.390.10">
    <property type="entry name" value="Collagenase (Catalytic Domain)"/>
    <property type="match status" value="1"/>
</dbReference>
<sequence length="415" mass="44836">MRRFPLLMGAVLASVSFAVPAAAGDTPPTRRMEVFAEDGTITRAEVTPPSPRPHARATGPAGAVTPVEVNGPSDHRIDLVFLGDGYTAGEQGSYAGQVKANWELLAAREPFKSYRKLFNVWRVDIVSPVSGVSGDPTADVVKNTPLGSAYWCDGLERLLCADVDAARSYAALAPDADQIALLANSAKYGGAGYTDEELVTFSGGHPLAGEILPHELGHSLGDLADEYPYYSRPGDGSEYTGPERPEANVSIRDAARMTAEQAKWFRWLGEPTPDGGAIGAFEGALYTEKGIYRPSDDSLMRTLRREFNLVGRERMIKSFYDVTGLIDARTPGAAPVPRKSTLSIRPVPVEGLDIRWYVDGHERRPWAGRTSVTVNGQGDGGEVTVVVTDRTPSVRDPAYRADALTESVTWKVSRK</sequence>
<dbReference type="Pfam" id="PF09471">
    <property type="entry name" value="Peptidase_M64"/>
    <property type="match status" value="2"/>
</dbReference>
<keyword evidence="4" id="KW-1185">Reference proteome</keyword>
<dbReference type="InterPro" id="IPR024079">
    <property type="entry name" value="MetalloPept_cat_dom_sf"/>
</dbReference>
<accession>A0A7W8Z630</accession>
<name>A0A7W8Z630_9ACTN</name>
<evidence type="ECO:0000313" key="4">
    <source>
        <dbReference type="Proteomes" id="UP000588112"/>
    </source>
</evidence>